<evidence type="ECO:0000313" key="8">
    <source>
        <dbReference type="EMBL" id="EMC98164.1"/>
    </source>
</evidence>
<name>M2NFW4_BAUPA</name>
<keyword evidence="4" id="KW-0498">Mitosis</keyword>
<dbReference type="InterPro" id="IPR026000">
    <property type="entry name" value="Apc5_dom"/>
</dbReference>
<evidence type="ECO:0000256" key="5">
    <source>
        <dbReference type="ARBA" id="ARBA00022786"/>
    </source>
</evidence>
<dbReference type="GO" id="GO:0070979">
    <property type="term" value="P:protein K11-linked ubiquitination"/>
    <property type="evidence" value="ECO:0007669"/>
    <property type="project" value="TreeGrafter"/>
</dbReference>
<keyword evidence="6" id="KW-0131">Cell cycle</keyword>
<evidence type="ECO:0000256" key="3">
    <source>
        <dbReference type="ARBA" id="ARBA00022618"/>
    </source>
</evidence>
<dbReference type="Pfam" id="PF12862">
    <property type="entry name" value="ANAPC5"/>
    <property type="match status" value="1"/>
</dbReference>
<organism evidence="8 9">
    <name type="scientific">Baudoinia panamericana (strain UAMH 10762)</name>
    <name type="common">Angels' share fungus</name>
    <name type="synonym">Baudoinia compniacensis (strain UAMH 10762)</name>
    <dbReference type="NCBI Taxonomy" id="717646"/>
    <lineage>
        <taxon>Eukaryota</taxon>
        <taxon>Fungi</taxon>
        <taxon>Dikarya</taxon>
        <taxon>Ascomycota</taxon>
        <taxon>Pezizomycotina</taxon>
        <taxon>Dothideomycetes</taxon>
        <taxon>Dothideomycetidae</taxon>
        <taxon>Mycosphaerellales</taxon>
        <taxon>Teratosphaeriaceae</taxon>
        <taxon>Baudoinia</taxon>
    </lineage>
</organism>
<dbReference type="PANTHER" id="PTHR12830">
    <property type="entry name" value="ANAPHASE-PROMOTING COMPLEX SUBUNIT 5"/>
    <property type="match status" value="1"/>
</dbReference>
<dbReference type="GeneID" id="19114113"/>
<dbReference type="STRING" id="717646.M2NFW4"/>
<dbReference type="eggNOG" id="KOG4322">
    <property type="taxonomic scope" value="Eukaryota"/>
</dbReference>
<accession>M2NFW4</accession>
<protein>
    <recommendedName>
        <fullName evidence="2">Anaphase-promoting complex subunit 5</fullName>
    </recommendedName>
</protein>
<evidence type="ECO:0000256" key="1">
    <source>
        <dbReference type="ARBA" id="ARBA00007450"/>
    </source>
</evidence>
<evidence type="ECO:0000256" key="6">
    <source>
        <dbReference type="ARBA" id="ARBA00023306"/>
    </source>
</evidence>
<dbReference type="GO" id="GO:0045842">
    <property type="term" value="P:positive regulation of mitotic metaphase/anaphase transition"/>
    <property type="evidence" value="ECO:0007669"/>
    <property type="project" value="TreeGrafter"/>
</dbReference>
<evidence type="ECO:0000259" key="7">
    <source>
        <dbReference type="Pfam" id="PF12862"/>
    </source>
</evidence>
<dbReference type="HOGENOM" id="CLU_028207_0_0_1"/>
<dbReference type="GO" id="GO:0005680">
    <property type="term" value="C:anaphase-promoting complex"/>
    <property type="evidence" value="ECO:0007669"/>
    <property type="project" value="InterPro"/>
</dbReference>
<dbReference type="Proteomes" id="UP000011761">
    <property type="component" value="Unassembled WGS sequence"/>
</dbReference>
<reference evidence="8 9" key="1">
    <citation type="journal article" date="2012" name="PLoS Pathog.">
        <title>Diverse lifestyles and strategies of plant pathogenesis encoded in the genomes of eighteen Dothideomycetes fungi.</title>
        <authorList>
            <person name="Ohm R.A."/>
            <person name="Feau N."/>
            <person name="Henrissat B."/>
            <person name="Schoch C.L."/>
            <person name="Horwitz B.A."/>
            <person name="Barry K.W."/>
            <person name="Condon B.J."/>
            <person name="Copeland A.C."/>
            <person name="Dhillon B."/>
            <person name="Glaser F."/>
            <person name="Hesse C.N."/>
            <person name="Kosti I."/>
            <person name="LaButti K."/>
            <person name="Lindquist E.A."/>
            <person name="Lucas S."/>
            <person name="Salamov A.A."/>
            <person name="Bradshaw R.E."/>
            <person name="Ciuffetti L."/>
            <person name="Hamelin R.C."/>
            <person name="Kema G.H.J."/>
            <person name="Lawrence C."/>
            <person name="Scott J.A."/>
            <person name="Spatafora J.W."/>
            <person name="Turgeon B.G."/>
            <person name="de Wit P.J.G.M."/>
            <person name="Zhong S."/>
            <person name="Goodwin S.B."/>
            <person name="Grigoriev I.V."/>
        </authorList>
    </citation>
    <scope>NUCLEOTIDE SEQUENCE [LARGE SCALE GENOMIC DNA]</scope>
    <source>
        <strain evidence="8 9">UAMH 10762</strain>
    </source>
</reference>
<dbReference type="PANTHER" id="PTHR12830:SF9">
    <property type="entry name" value="ANAPHASE-PROMOTING COMPLEX SUBUNIT 5"/>
    <property type="match status" value="1"/>
</dbReference>
<dbReference type="OrthoDB" id="2504561at2759"/>
<dbReference type="InterPro" id="IPR037679">
    <property type="entry name" value="Apc5"/>
</dbReference>
<proteinExistence type="inferred from homology"/>
<gene>
    <name evidence="8" type="ORF">BAUCODRAFT_414981</name>
</gene>
<evidence type="ECO:0000256" key="4">
    <source>
        <dbReference type="ARBA" id="ARBA00022776"/>
    </source>
</evidence>
<dbReference type="GO" id="GO:0031145">
    <property type="term" value="P:anaphase-promoting complex-dependent catabolic process"/>
    <property type="evidence" value="ECO:0007669"/>
    <property type="project" value="TreeGrafter"/>
</dbReference>
<keyword evidence="5" id="KW-0833">Ubl conjugation pathway</keyword>
<dbReference type="OMA" id="HTSSMPG"/>
<dbReference type="EMBL" id="KB445553">
    <property type="protein sequence ID" value="EMC98164.1"/>
    <property type="molecule type" value="Genomic_DNA"/>
</dbReference>
<evidence type="ECO:0000256" key="2">
    <source>
        <dbReference type="ARBA" id="ARBA00016066"/>
    </source>
</evidence>
<keyword evidence="3" id="KW-0132">Cell division</keyword>
<dbReference type="AlphaFoldDB" id="M2NFW4"/>
<dbReference type="RefSeq" id="XP_007674924.1">
    <property type="nucleotide sequence ID" value="XM_007676734.1"/>
</dbReference>
<dbReference type="KEGG" id="bcom:BAUCODRAFT_414981"/>
<feature type="domain" description="Anaphase-promoting complex subunit 5" evidence="7">
    <location>
        <begin position="252"/>
        <end position="348"/>
    </location>
</feature>
<comment type="similarity">
    <text evidence="1">Belongs to the APC5 family.</text>
</comment>
<evidence type="ECO:0000313" key="9">
    <source>
        <dbReference type="Proteomes" id="UP000011761"/>
    </source>
</evidence>
<keyword evidence="9" id="KW-1185">Reference proteome</keyword>
<sequence length="436" mass="49385">MARFLVPDRVCLLVLVEHYLDGHLGANARLAVLSFLSTRIHTSIDDVKSTKSRSQRFQSGRDAIDGAFSALTQSAAVLPGRTVYDVFLQRLWRLDGLDAFRELFERIPNWIRAVGEASNSKTRLSRVSPLGQFVRRCCVEFTRLQFPDVQSLWTSFCAYRAPSWKSWALRHPDEAARYDAISASSNGVLDPSYEHVGAREASYMSVEDANELTTFCIQHLQKLGGRVPEDLRTALQSWIDQQHDAGSSSLQYFLAFFEQWKAGQYSGAVESLHRYFDYSLASKAANGSSDNPRMYYQYALLHLSVLHADFDCWDESVEAMDECIATARENQDTACLNFALSWLLYLRQAMPDSRHATYKTVSSSVGSVTSEQDELIFLKAKARETKHWSLLSSTLLEESKLMMYTHNQNIGTRHTICVSERSARSAHRHACNSTVR</sequence>
<dbReference type="GO" id="GO:0051301">
    <property type="term" value="P:cell division"/>
    <property type="evidence" value="ECO:0007669"/>
    <property type="project" value="UniProtKB-KW"/>
</dbReference>